<accession>A0A1M4SQ83</accession>
<name>A0A1M4SQ83_MARH1</name>
<evidence type="ECO:0000313" key="1">
    <source>
        <dbReference type="EMBL" id="SHE34370.1"/>
    </source>
</evidence>
<evidence type="ECO:0000313" key="2">
    <source>
        <dbReference type="Proteomes" id="UP000184334"/>
    </source>
</evidence>
<dbReference type="AlphaFoldDB" id="A0A1M4SQ83"/>
<dbReference type="RefSeq" id="WP_072862621.1">
    <property type="nucleotide sequence ID" value="NZ_FQUI01000002.1"/>
</dbReference>
<gene>
    <name evidence="1" type="ORF">SAMN02745164_00262</name>
</gene>
<protein>
    <submittedName>
        <fullName evidence="1">Uncharacterized protein</fullName>
    </submittedName>
</protein>
<organism evidence="1 2">
    <name type="scientific">Marinitoga hydrogenitolerans (strain DSM 16785 / JCM 12826 / AT1271)</name>
    <dbReference type="NCBI Taxonomy" id="1122195"/>
    <lineage>
        <taxon>Bacteria</taxon>
        <taxon>Thermotogati</taxon>
        <taxon>Thermotogota</taxon>
        <taxon>Thermotogae</taxon>
        <taxon>Petrotogales</taxon>
        <taxon>Petrotogaceae</taxon>
        <taxon>Marinitoga</taxon>
    </lineage>
</organism>
<proteinExistence type="predicted"/>
<dbReference type="Proteomes" id="UP000184334">
    <property type="component" value="Unassembled WGS sequence"/>
</dbReference>
<keyword evidence="2" id="KW-1185">Reference proteome</keyword>
<comment type="caution">
    <text evidence="1">The sequence shown here is derived from an EMBL/GenBank/DDBJ whole genome shotgun (WGS) entry which is preliminary data.</text>
</comment>
<reference evidence="1" key="1">
    <citation type="submission" date="2016-11" db="EMBL/GenBank/DDBJ databases">
        <authorList>
            <person name="Varghese N."/>
            <person name="Submissions S."/>
        </authorList>
    </citation>
    <scope>NUCLEOTIDE SEQUENCE [LARGE SCALE GENOMIC DNA]</scope>
    <source>
        <strain evidence="1">DSM 16785</strain>
    </source>
</reference>
<sequence length="164" mass="18197">MKKISLLLFLLLTIINFGVEKTPYVTFFGLGYAAWEDAMLGNSFSSSSIEYSVLIPNLSDRIGLGIHVFYSIGYKKDLFDDNLVWVSSIGGFGISTNIDLGYIGGIMKKSYLELGITGALDGIYGFLLGMNGPFNNKYSFGFRGFYSFDMDKYMSTTLSFGINF</sequence>
<dbReference type="EMBL" id="FQUI01000002">
    <property type="protein sequence ID" value="SHE34370.1"/>
    <property type="molecule type" value="Genomic_DNA"/>
</dbReference>